<comment type="caution">
    <text evidence="2">The sequence shown here is derived from an EMBL/GenBank/DDBJ whole genome shotgun (WGS) entry which is preliminary data.</text>
</comment>
<feature type="compositionally biased region" description="Polar residues" evidence="1">
    <location>
        <begin position="46"/>
        <end position="55"/>
    </location>
</feature>
<proteinExistence type="predicted"/>
<dbReference type="EMBL" id="BGPR01129038">
    <property type="protein sequence ID" value="GBN41121.1"/>
    <property type="molecule type" value="Genomic_DNA"/>
</dbReference>
<sequence>MFIDSNDIRWKYVPISNELEIICWTPLKLDIHGQTTIPRKWRSGTPHPSSCSGGSLTEVPYNSDPLRLLLLPLSERDIPQAPLSQGSLSRESLAPLPPTQLWKSLYFAQANQENS</sequence>
<evidence type="ECO:0000256" key="1">
    <source>
        <dbReference type="SAM" id="MobiDB-lite"/>
    </source>
</evidence>
<gene>
    <name evidence="2" type="ORF">AVEN_123612_1</name>
</gene>
<evidence type="ECO:0000313" key="3">
    <source>
        <dbReference type="Proteomes" id="UP000499080"/>
    </source>
</evidence>
<organism evidence="2 3">
    <name type="scientific">Araneus ventricosus</name>
    <name type="common">Orbweaver spider</name>
    <name type="synonym">Epeira ventricosa</name>
    <dbReference type="NCBI Taxonomy" id="182803"/>
    <lineage>
        <taxon>Eukaryota</taxon>
        <taxon>Metazoa</taxon>
        <taxon>Ecdysozoa</taxon>
        <taxon>Arthropoda</taxon>
        <taxon>Chelicerata</taxon>
        <taxon>Arachnida</taxon>
        <taxon>Araneae</taxon>
        <taxon>Araneomorphae</taxon>
        <taxon>Entelegynae</taxon>
        <taxon>Araneoidea</taxon>
        <taxon>Araneidae</taxon>
        <taxon>Araneus</taxon>
    </lineage>
</organism>
<evidence type="ECO:0000313" key="2">
    <source>
        <dbReference type="EMBL" id="GBN41121.1"/>
    </source>
</evidence>
<reference evidence="2 3" key="1">
    <citation type="journal article" date="2019" name="Sci. Rep.">
        <title>Orb-weaving spider Araneus ventricosus genome elucidates the spidroin gene catalogue.</title>
        <authorList>
            <person name="Kono N."/>
            <person name="Nakamura H."/>
            <person name="Ohtoshi R."/>
            <person name="Moran D.A.P."/>
            <person name="Shinohara A."/>
            <person name="Yoshida Y."/>
            <person name="Fujiwara M."/>
            <person name="Mori M."/>
            <person name="Tomita M."/>
            <person name="Arakawa K."/>
        </authorList>
    </citation>
    <scope>NUCLEOTIDE SEQUENCE [LARGE SCALE GENOMIC DNA]</scope>
</reference>
<feature type="region of interest" description="Disordered" evidence="1">
    <location>
        <begin position="38"/>
        <end position="57"/>
    </location>
</feature>
<dbReference type="Proteomes" id="UP000499080">
    <property type="component" value="Unassembled WGS sequence"/>
</dbReference>
<accession>A0A4Y2NPA1</accession>
<dbReference type="AlphaFoldDB" id="A0A4Y2NPA1"/>
<protein>
    <submittedName>
        <fullName evidence="2">Uncharacterized protein</fullName>
    </submittedName>
</protein>
<name>A0A4Y2NPA1_ARAVE</name>
<keyword evidence="3" id="KW-1185">Reference proteome</keyword>